<keyword evidence="3" id="KW-1185">Reference proteome</keyword>
<dbReference type="InterPro" id="IPR051908">
    <property type="entry name" value="Ribosomal_N-acetyltransferase"/>
</dbReference>
<gene>
    <name evidence="2" type="ORF">GCM10010151_14900</name>
</gene>
<dbReference type="CDD" id="cd04301">
    <property type="entry name" value="NAT_SF"/>
    <property type="match status" value="1"/>
</dbReference>
<dbReference type="PANTHER" id="PTHR43441:SF6">
    <property type="entry name" value="N-ACETYLTRANSFERASE DOMAIN-CONTAINING PROTEIN"/>
    <property type="match status" value="1"/>
</dbReference>
<name>A0ABN0W5N9_9ACTN</name>
<protein>
    <recommendedName>
        <fullName evidence="1">N-acetyltransferase domain-containing protein</fullName>
    </recommendedName>
</protein>
<dbReference type="Pfam" id="PF13302">
    <property type="entry name" value="Acetyltransf_3"/>
    <property type="match status" value="1"/>
</dbReference>
<dbReference type="InterPro" id="IPR016181">
    <property type="entry name" value="Acyl_CoA_acyltransferase"/>
</dbReference>
<evidence type="ECO:0000313" key="2">
    <source>
        <dbReference type="EMBL" id="GAA0325976.1"/>
    </source>
</evidence>
<dbReference type="PROSITE" id="PS51186">
    <property type="entry name" value="GNAT"/>
    <property type="match status" value="1"/>
</dbReference>
<dbReference type="RefSeq" id="WP_252800429.1">
    <property type="nucleotide sequence ID" value="NZ_BAAABM010000009.1"/>
</dbReference>
<accession>A0ABN0W5N9</accession>
<dbReference type="InterPro" id="IPR000182">
    <property type="entry name" value="GNAT_dom"/>
</dbReference>
<dbReference type="SUPFAM" id="SSF55729">
    <property type="entry name" value="Acyl-CoA N-acyltransferases (Nat)"/>
    <property type="match status" value="1"/>
</dbReference>
<dbReference type="Gene3D" id="3.40.630.30">
    <property type="match status" value="1"/>
</dbReference>
<feature type="domain" description="N-acetyltransferase" evidence="1">
    <location>
        <begin position="18"/>
        <end position="163"/>
    </location>
</feature>
<evidence type="ECO:0000313" key="3">
    <source>
        <dbReference type="Proteomes" id="UP001501822"/>
    </source>
</evidence>
<dbReference type="Proteomes" id="UP001501822">
    <property type="component" value="Unassembled WGS sequence"/>
</dbReference>
<comment type="caution">
    <text evidence="2">The sequence shown here is derived from an EMBL/GenBank/DDBJ whole genome shotgun (WGS) entry which is preliminary data.</text>
</comment>
<evidence type="ECO:0000259" key="1">
    <source>
        <dbReference type="PROSITE" id="PS51186"/>
    </source>
</evidence>
<reference evidence="2 3" key="1">
    <citation type="journal article" date="2019" name="Int. J. Syst. Evol. Microbiol.">
        <title>The Global Catalogue of Microorganisms (GCM) 10K type strain sequencing project: providing services to taxonomists for standard genome sequencing and annotation.</title>
        <authorList>
            <consortium name="The Broad Institute Genomics Platform"/>
            <consortium name="The Broad Institute Genome Sequencing Center for Infectious Disease"/>
            <person name="Wu L."/>
            <person name="Ma J."/>
        </authorList>
    </citation>
    <scope>NUCLEOTIDE SEQUENCE [LARGE SCALE GENOMIC DNA]</scope>
    <source>
        <strain evidence="2 3">JCM 3146</strain>
    </source>
</reference>
<sequence length="163" mass="17843">MTPDPRAGRVDRIVTRRLVLRRLGPRAARALAQGDRGGLVAARGWPTDATVIVAHRAADDAEALTWLIHHDGAVIGECGLKHGPDADGVVEIGYGLGASWRSQGYGTEAIRGLLDRLAELPAYRRVTAEVHEGNLSSRRLLERLGFSIDALTPPYVWYSRFLR</sequence>
<dbReference type="PANTHER" id="PTHR43441">
    <property type="entry name" value="RIBOSOMAL-PROTEIN-SERINE ACETYLTRANSFERASE"/>
    <property type="match status" value="1"/>
</dbReference>
<organism evidence="2 3">
    <name type="scientific">Actinoallomurus spadix</name>
    <dbReference type="NCBI Taxonomy" id="79912"/>
    <lineage>
        <taxon>Bacteria</taxon>
        <taxon>Bacillati</taxon>
        <taxon>Actinomycetota</taxon>
        <taxon>Actinomycetes</taxon>
        <taxon>Streptosporangiales</taxon>
        <taxon>Thermomonosporaceae</taxon>
        <taxon>Actinoallomurus</taxon>
    </lineage>
</organism>
<dbReference type="EMBL" id="BAAABM010000009">
    <property type="protein sequence ID" value="GAA0325976.1"/>
    <property type="molecule type" value="Genomic_DNA"/>
</dbReference>
<proteinExistence type="predicted"/>